<accession>A0AAE0XBS6</accession>
<gene>
    <name evidence="2" type="ORF">B0T22DRAFT_480959</name>
</gene>
<evidence type="ECO:0000313" key="3">
    <source>
        <dbReference type="Proteomes" id="UP001270362"/>
    </source>
</evidence>
<keyword evidence="3" id="KW-1185">Reference proteome</keyword>
<reference evidence="2" key="1">
    <citation type="journal article" date="2023" name="Mol. Phylogenet. Evol.">
        <title>Genome-scale phylogeny and comparative genomics of the fungal order Sordariales.</title>
        <authorList>
            <person name="Hensen N."/>
            <person name="Bonometti L."/>
            <person name="Westerberg I."/>
            <person name="Brannstrom I.O."/>
            <person name="Guillou S."/>
            <person name="Cros-Aarteil S."/>
            <person name="Calhoun S."/>
            <person name="Haridas S."/>
            <person name="Kuo A."/>
            <person name="Mondo S."/>
            <person name="Pangilinan J."/>
            <person name="Riley R."/>
            <person name="LaButti K."/>
            <person name="Andreopoulos B."/>
            <person name="Lipzen A."/>
            <person name="Chen C."/>
            <person name="Yan M."/>
            <person name="Daum C."/>
            <person name="Ng V."/>
            <person name="Clum A."/>
            <person name="Steindorff A."/>
            <person name="Ohm R.A."/>
            <person name="Martin F."/>
            <person name="Silar P."/>
            <person name="Natvig D.O."/>
            <person name="Lalanne C."/>
            <person name="Gautier V."/>
            <person name="Ament-Velasquez S.L."/>
            <person name="Kruys A."/>
            <person name="Hutchinson M.I."/>
            <person name="Powell A.J."/>
            <person name="Barry K."/>
            <person name="Miller A.N."/>
            <person name="Grigoriev I.V."/>
            <person name="Debuchy R."/>
            <person name="Gladieux P."/>
            <person name="Hiltunen Thoren M."/>
            <person name="Johannesson H."/>
        </authorList>
    </citation>
    <scope>NUCLEOTIDE SEQUENCE</scope>
    <source>
        <strain evidence="2">CBS 314.62</strain>
    </source>
</reference>
<name>A0AAE0XBS6_9PEZI</name>
<dbReference type="EMBL" id="JAULSO010000002">
    <property type="protein sequence ID" value="KAK3689766.1"/>
    <property type="molecule type" value="Genomic_DNA"/>
</dbReference>
<organism evidence="2 3">
    <name type="scientific">Podospora appendiculata</name>
    <dbReference type="NCBI Taxonomy" id="314037"/>
    <lineage>
        <taxon>Eukaryota</taxon>
        <taxon>Fungi</taxon>
        <taxon>Dikarya</taxon>
        <taxon>Ascomycota</taxon>
        <taxon>Pezizomycotina</taxon>
        <taxon>Sordariomycetes</taxon>
        <taxon>Sordariomycetidae</taxon>
        <taxon>Sordariales</taxon>
        <taxon>Podosporaceae</taxon>
        <taxon>Podospora</taxon>
    </lineage>
</organism>
<proteinExistence type="predicted"/>
<sequence>MTHQPHSSPAVAVRGPTPAHEALEHDDPPPYVRVPETPGAPREDSEGVNDGGLAGGQPAKNETQSRSCFSKTKCRSNIFNESGQFECITDPEPWTRQSFAAHLKLQPSIPGGQLAAHFDSCESPICTESSILLYQDTTNKLVVLGNKHNQPGAWTRDRVFLRQMTSQISDLAAGAALSFSNFSPFLLGGDNPTPRTDLRLFVEMPDPHQLAEYVWDRSMEKRWQKGGTLLNTTDLDTAPGSAYKSPSVASYSWDFVPTVSSAPEDVAVAILYPSGTISTSRFAGPGSWITEEGAVLNSVGKNEIKNASAVTFDGLRFYTIEGGLTLKYTPSGGNNPFTWTEVRSVSSDVGRV</sequence>
<protein>
    <submittedName>
        <fullName evidence="2">Uncharacterized protein</fullName>
    </submittedName>
</protein>
<feature type="region of interest" description="Disordered" evidence="1">
    <location>
        <begin position="1"/>
        <end position="67"/>
    </location>
</feature>
<evidence type="ECO:0000313" key="2">
    <source>
        <dbReference type="EMBL" id="KAK3689766.1"/>
    </source>
</evidence>
<reference evidence="2" key="2">
    <citation type="submission" date="2023-06" db="EMBL/GenBank/DDBJ databases">
        <authorList>
            <consortium name="Lawrence Berkeley National Laboratory"/>
            <person name="Haridas S."/>
            <person name="Hensen N."/>
            <person name="Bonometti L."/>
            <person name="Westerberg I."/>
            <person name="Brannstrom I.O."/>
            <person name="Guillou S."/>
            <person name="Cros-Aarteil S."/>
            <person name="Calhoun S."/>
            <person name="Kuo A."/>
            <person name="Mondo S."/>
            <person name="Pangilinan J."/>
            <person name="Riley R."/>
            <person name="Labutti K."/>
            <person name="Andreopoulos B."/>
            <person name="Lipzen A."/>
            <person name="Chen C."/>
            <person name="Yanf M."/>
            <person name="Daum C."/>
            <person name="Ng V."/>
            <person name="Clum A."/>
            <person name="Steindorff A."/>
            <person name="Ohm R."/>
            <person name="Martin F."/>
            <person name="Silar P."/>
            <person name="Natvig D."/>
            <person name="Lalanne C."/>
            <person name="Gautier V."/>
            <person name="Ament-Velasquez S.L."/>
            <person name="Kruys A."/>
            <person name="Hutchinson M.I."/>
            <person name="Powell A.J."/>
            <person name="Barry K."/>
            <person name="Miller A.N."/>
            <person name="Grigoriev I.V."/>
            <person name="Debuchy R."/>
            <person name="Gladieux P."/>
            <person name="Thoren M.H."/>
            <person name="Johannesson H."/>
        </authorList>
    </citation>
    <scope>NUCLEOTIDE SEQUENCE</scope>
    <source>
        <strain evidence="2">CBS 314.62</strain>
    </source>
</reference>
<dbReference type="AlphaFoldDB" id="A0AAE0XBS6"/>
<dbReference type="Proteomes" id="UP001270362">
    <property type="component" value="Unassembled WGS sequence"/>
</dbReference>
<comment type="caution">
    <text evidence="2">The sequence shown here is derived from an EMBL/GenBank/DDBJ whole genome shotgun (WGS) entry which is preliminary data.</text>
</comment>
<evidence type="ECO:0000256" key="1">
    <source>
        <dbReference type="SAM" id="MobiDB-lite"/>
    </source>
</evidence>